<evidence type="ECO:0000313" key="2">
    <source>
        <dbReference type="EMBL" id="BDS05806.1"/>
    </source>
</evidence>
<feature type="transmembrane region" description="Helical" evidence="1">
    <location>
        <begin position="44"/>
        <end position="67"/>
    </location>
</feature>
<name>A0AAT9FIM2_9BACT</name>
<organism evidence="2">
    <name type="scientific">Oceaniferula spumae</name>
    <dbReference type="NCBI Taxonomy" id="2979115"/>
    <lineage>
        <taxon>Bacteria</taxon>
        <taxon>Pseudomonadati</taxon>
        <taxon>Verrucomicrobiota</taxon>
        <taxon>Verrucomicrobiia</taxon>
        <taxon>Verrucomicrobiales</taxon>
        <taxon>Verrucomicrobiaceae</taxon>
        <taxon>Oceaniferula</taxon>
    </lineage>
</organism>
<keyword evidence="1" id="KW-1133">Transmembrane helix</keyword>
<evidence type="ECO:0008006" key="3">
    <source>
        <dbReference type="Google" id="ProtNLM"/>
    </source>
</evidence>
<proteinExistence type="predicted"/>
<gene>
    <name evidence="2" type="ORF">NT6N_08460</name>
</gene>
<feature type="transmembrane region" description="Helical" evidence="1">
    <location>
        <begin position="6"/>
        <end position="32"/>
    </location>
</feature>
<dbReference type="EMBL" id="AP026866">
    <property type="protein sequence ID" value="BDS05806.1"/>
    <property type="molecule type" value="Genomic_DNA"/>
</dbReference>
<dbReference type="KEGG" id="osu:NT6N_08460"/>
<keyword evidence="1" id="KW-0472">Membrane</keyword>
<evidence type="ECO:0000256" key="1">
    <source>
        <dbReference type="SAM" id="Phobius"/>
    </source>
</evidence>
<keyword evidence="1" id="KW-0812">Transmembrane</keyword>
<sequence>MIHDKLALFLLQSSFFVSILLTVALFWCSFIWWKHHRSVAARVLFISSATGAFTAALNGIFSMLMMVPAVADLLFTGSSSTSLDQLFTLMGLVTNLRSIAWVISSVAFLIFCLQFTNKQSNPSGEISGART</sequence>
<protein>
    <recommendedName>
        <fullName evidence="3">MotA/TolQ/ExbB proton channel domain-containing protein</fullName>
    </recommendedName>
</protein>
<accession>A0AAT9FIM2</accession>
<dbReference type="AlphaFoldDB" id="A0AAT9FIM2"/>
<reference evidence="2" key="1">
    <citation type="submission" date="2024-07" db="EMBL/GenBank/DDBJ databases">
        <title>Complete genome sequence of Verrucomicrobiaceae bacterium NT6N.</title>
        <authorList>
            <person name="Huang C."/>
            <person name="Takami H."/>
            <person name="Hamasaki K."/>
        </authorList>
    </citation>
    <scope>NUCLEOTIDE SEQUENCE</scope>
    <source>
        <strain evidence="2">NT6N</strain>
    </source>
</reference>
<feature type="transmembrane region" description="Helical" evidence="1">
    <location>
        <begin position="87"/>
        <end position="113"/>
    </location>
</feature>